<dbReference type="PANTHER" id="PTHR43280">
    <property type="entry name" value="ARAC-FAMILY TRANSCRIPTIONAL REGULATOR"/>
    <property type="match status" value="1"/>
</dbReference>
<dbReference type="InterPro" id="IPR018060">
    <property type="entry name" value="HTH_AraC"/>
</dbReference>
<dbReference type="Proteomes" id="UP000621492">
    <property type="component" value="Unassembled WGS sequence"/>
</dbReference>
<dbReference type="InterPro" id="IPR018062">
    <property type="entry name" value="HTH_AraC-typ_CS"/>
</dbReference>
<feature type="domain" description="HTH araC/xylS-type" evidence="4">
    <location>
        <begin position="12"/>
        <end position="111"/>
    </location>
</feature>
<keyword evidence="1" id="KW-0805">Transcription regulation</keyword>
<gene>
    <name evidence="5" type="ORF">GCM10011409_04050</name>
</gene>
<evidence type="ECO:0000256" key="3">
    <source>
        <dbReference type="ARBA" id="ARBA00023163"/>
    </source>
</evidence>
<evidence type="ECO:0000313" key="6">
    <source>
        <dbReference type="Proteomes" id="UP000621492"/>
    </source>
</evidence>
<dbReference type="InterPro" id="IPR009057">
    <property type="entry name" value="Homeodomain-like_sf"/>
</dbReference>
<dbReference type="AlphaFoldDB" id="A0A9W5X3T7"/>
<keyword evidence="6" id="KW-1185">Reference proteome</keyword>
<proteinExistence type="predicted"/>
<reference evidence="5" key="1">
    <citation type="journal article" date="2014" name="Int. J. Syst. Evol. Microbiol.">
        <title>Complete genome sequence of Corynebacterium casei LMG S-19264T (=DSM 44701T), isolated from a smear-ripened cheese.</title>
        <authorList>
            <consortium name="US DOE Joint Genome Institute (JGI-PGF)"/>
            <person name="Walter F."/>
            <person name="Albersmeier A."/>
            <person name="Kalinowski J."/>
            <person name="Ruckert C."/>
        </authorList>
    </citation>
    <scope>NUCLEOTIDE SEQUENCE</scope>
    <source>
        <strain evidence="5">CGMCC 1.15454</strain>
    </source>
</reference>
<organism evidence="5 6">
    <name type="scientific">Lentibacillus populi</name>
    <dbReference type="NCBI Taxonomy" id="1827502"/>
    <lineage>
        <taxon>Bacteria</taxon>
        <taxon>Bacillati</taxon>
        <taxon>Bacillota</taxon>
        <taxon>Bacilli</taxon>
        <taxon>Bacillales</taxon>
        <taxon>Bacillaceae</taxon>
        <taxon>Lentibacillus</taxon>
    </lineage>
</organism>
<keyword evidence="2" id="KW-0238">DNA-binding</keyword>
<dbReference type="SMART" id="SM00342">
    <property type="entry name" value="HTH_ARAC"/>
    <property type="match status" value="1"/>
</dbReference>
<dbReference type="PANTHER" id="PTHR43280:SF28">
    <property type="entry name" value="HTH-TYPE TRANSCRIPTIONAL ACTIVATOR RHAS"/>
    <property type="match status" value="1"/>
</dbReference>
<dbReference type="Gene3D" id="1.10.10.60">
    <property type="entry name" value="Homeodomain-like"/>
    <property type="match status" value="2"/>
</dbReference>
<dbReference type="PROSITE" id="PS01124">
    <property type="entry name" value="HTH_ARAC_FAMILY_2"/>
    <property type="match status" value="1"/>
</dbReference>
<dbReference type="Pfam" id="PF12833">
    <property type="entry name" value="HTH_18"/>
    <property type="match status" value="1"/>
</dbReference>
<dbReference type="GO" id="GO:0003700">
    <property type="term" value="F:DNA-binding transcription factor activity"/>
    <property type="evidence" value="ECO:0007669"/>
    <property type="project" value="InterPro"/>
</dbReference>
<dbReference type="SUPFAM" id="SSF46689">
    <property type="entry name" value="Homeodomain-like"/>
    <property type="match status" value="2"/>
</dbReference>
<dbReference type="EMBL" id="BMJD01000002">
    <property type="protein sequence ID" value="GGB29898.1"/>
    <property type="molecule type" value="Genomic_DNA"/>
</dbReference>
<evidence type="ECO:0000313" key="5">
    <source>
        <dbReference type="EMBL" id="GGB29898.1"/>
    </source>
</evidence>
<keyword evidence="3" id="KW-0804">Transcription</keyword>
<protein>
    <submittedName>
        <fullName evidence="5">AraC family transcriptional regulator</fullName>
    </submittedName>
</protein>
<dbReference type="RefSeq" id="WP_102415290.1">
    <property type="nucleotide sequence ID" value="NZ_BMJD01000002.1"/>
</dbReference>
<evidence type="ECO:0000256" key="1">
    <source>
        <dbReference type="ARBA" id="ARBA00023015"/>
    </source>
</evidence>
<evidence type="ECO:0000256" key="2">
    <source>
        <dbReference type="ARBA" id="ARBA00023125"/>
    </source>
</evidence>
<evidence type="ECO:0000259" key="4">
    <source>
        <dbReference type="PROSITE" id="PS01124"/>
    </source>
</evidence>
<dbReference type="PROSITE" id="PS00041">
    <property type="entry name" value="HTH_ARAC_FAMILY_1"/>
    <property type="match status" value="1"/>
</dbReference>
<accession>A0A9W5X3T7</accession>
<dbReference type="GO" id="GO:0043565">
    <property type="term" value="F:sequence-specific DNA binding"/>
    <property type="evidence" value="ECO:0007669"/>
    <property type="project" value="InterPro"/>
</dbReference>
<sequence length="261" mass="29722">MINTDDQINAGIKAIEYMKKHIDKEITSKDLAGFAGYSPYHFSRVFKEVTGVSPRYYLSALRIETGKEILVNASYSSVLKTILAVGFRSFGTFSTRFKQFVGLSPKQFQISTNHLHQFINQYQYRDKCAQKQMNPPFITIHLEVPVDFKGIIFVGLFPRPIPDQKPVLGKALMSNQTNCVLSKIPPGTYYALAAAFPISLNPKEYFLLDRALRGKFENPIEITSDTREELQIKLRQPLPFDPPILVNLPKLLFDQEKNKAN</sequence>
<name>A0A9W5X3T7_9BACI</name>
<reference evidence="5" key="2">
    <citation type="submission" date="2020-09" db="EMBL/GenBank/DDBJ databases">
        <authorList>
            <person name="Sun Q."/>
            <person name="Zhou Y."/>
        </authorList>
    </citation>
    <scope>NUCLEOTIDE SEQUENCE</scope>
    <source>
        <strain evidence="5">CGMCC 1.15454</strain>
    </source>
</reference>
<comment type="caution">
    <text evidence="5">The sequence shown here is derived from an EMBL/GenBank/DDBJ whole genome shotgun (WGS) entry which is preliminary data.</text>
</comment>